<evidence type="ECO:0000313" key="2">
    <source>
        <dbReference type="EMBL" id="CAD8331813.1"/>
    </source>
</evidence>
<reference evidence="2" key="1">
    <citation type="submission" date="2021-01" db="EMBL/GenBank/DDBJ databases">
        <authorList>
            <person name="Corre E."/>
            <person name="Pelletier E."/>
            <person name="Niang G."/>
            <person name="Scheremetjew M."/>
            <person name="Finn R."/>
            <person name="Kale V."/>
            <person name="Holt S."/>
            <person name="Cochrane G."/>
            <person name="Meng A."/>
            <person name="Brown T."/>
            <person name="Cohen L."/>
        </authorList>
    </citation>
    <scope>NUCLEOTIDE SEQUENCE</scope>
    <source>
        <strain evidence="2">CCMP3328</strain>
    </source>
</reference>
<name>A0A7R9WRX2_9STRA</name>
<protein>
    <submittedName>
        <fullName evidence="2">Uncharacterized protein</fullName>
    </submittedName>
</protein>
<dbReference type="AlphaFoldDB" id="A0A7R9WRX2"/>
<organism evidence="2">
    <name type="scientific">Craspedostauros australis</name>
    <dbReference type="NCBI Taxonomy" id="1486917"/>
    <lineage>
        <taxon>Eukaryota</taxon>
        <taxon>Sar</taxon>
        <taxon>Stramenopiles</taxon>
        <taxon>Ochrophyta</taxon>
        <taxon>Bacillariophyta</taxon>
        <taxon>Bacillariophyceae</taxon>
        <taxon>Bacillariophycidae</taxon>
        <taxon>Naviculales</taxon>
        <taxon>Naviculaceae</taxon>
        <taxon>Craspedostauros</taxon>
    </lineage>
</organism>
<feature type="signal peptide" evidence="1">
    <location>
        <begin position="1"/>
        <end position="32"/>
    </location>
</feature>
<dbReference type="EMBL" id="HBEF01006318">
    <property type="protein sequence ID" value="CAD8331813.1"/>
    <property type="molecule type" value="Transcribed_RNA"/>
</dbReference>
<accession>A0A7R9WRX2</accession>
<keyword evidence="1" id="KW-0732">Signal</keyword>
<proteinExistence type="predicted"/>
<gene>
    <name evidence="2" type="ORF">CAUS1442_LOCUS3912</name>
</gene>
<feature type="chain" id="PRO_5031254426" evidence="1">
    <location>
        <begin position="33"/>
        <end position="152"/>
    </location>
</feature>
<evidence type="ECO:0000256" key="1">
    <source>
        <dbReference type="SAM" id="SignalP"/>
    </source>
</evidence>
<sequence>MKTSAQRRSAMNSKRFLLAMMAVAVLMGSSLAALSERDEEAELHTDAEVSCEDINDTHEFEGDCCSLFDAPDGGCFLNVTNGYCIVKGSIWDLKYTSTFTDADCPKSNITVTTKPPTGPPTMAPTTSSTSAHGLAIAGMLIGSTAALLAGTA</sequence>